<keyword evidence="2" id="KW-1185">Reference proteome</keyword>
<gene>
    <name evidence="1" type="ORF">PHPALM_3777</name>
</gene>
<organism evidence="1 2">
    <name type="scientific">Phytophthora palmivora</name>
    <dbReference type="NCBI Taxonomy" id="4796"/>
    <lineage>
        <taxon>Eukaryota</taxon>
        <taxon>Sar</taxon>
        <taxon>Stramenopiles</taxon>
        <taxon>Oomycota</taxon>
        <taxon>Peronosporomycetes</taxon>
        <taxon>Peronosporales</taxon>
        <taxon>Peronosporaceae</taxon>
        <taxon>Phytophthora</taxon>
    </lineage>
</organism>
<dbReference type="EMBL" id="NCKW01001939">
    <property type="protein sequence ID" value="POM78668.1"/>
    <property type="molecule type" value="Genomic_DNA"/>
</dbReference>
<reference evidence="1 2" key="1">
    <citation type="journal article" date="2017" name="Genome Biol. Evol.">
        <title>Phytophthora megakarya and P. palmivora, closely related causal agents of cacao black pod rot, underwent increases in genome sizes and gene numbers by different mechanisms.</title>
        <authorList>
            <person name="Ali S.S."/>
            <person name="Shao J."/>
            <person name="Lary D.J."/>
            <person name="Kronmiller B."/>
            <person name="Shen D."/>
            <person name="Strem M.D."/>
            <person name="Amoako-Attah I."/>
            <person name="Akrofi A.Y."/>
            <person name="Begoude B.A."/>
            <person name="Ten Hoopen G.M."/>
            <person name="Coulibaly K."/>
            <person name="Kebe B.I."/>
            <person name="Melnick R.L."/>
            <person name="Guiltinan M.J."/>
            <person name="Tyler B.M."/>
            <person name="Meinhardt L.W."/>
            <person name="Bailey B.A."/>
        </authorList>
    </citation>
    <scope>NUCLEOTIDE SEQUENCE [LARGE SCALE GENOMIC DNA]</scope>
    <source>
        <strain evidence="2">sbr112.9</strain>
    </source>
</reference>
<dbReference type="Proteomes" id="UP000237271">
    <property type="component" value="Unassembled WGS sequence"/>
</dbReference>
<protein>
    <submittedName>
        <fullName evidence="1">Uncharacterized protein</fullName>
    </submittedName>
</protein>
<accession>A0A2P4YLI6</accession>
<dbReference type="AlphaFoldDB" id="A0A2P4YLI6"/>
<name>A0A2P4YLI6_9STRA</name>
<evidence type="ECO:0000313" key="2">
    <source>
        <dbReference type="Proteomes" id="UP000237271"/>
    </source>
</evidence>
<proteinExistence type="predicted"/>
<sequence length="76" mass="8601">MRKLHRSGELDPRIVSYRSRLAVEQIIDPAPVVSQDILQVSITVKAIGRDSNPQLVTIRALHLQQQQNLHSNHRSA</sequence>
<comment type="caution">
    <text evidence="1">The sequence shown here is derived from an EMBL/GenBank/DDBJ whole genome shotgun (WGS) entry which is preliminary data.</text>
</comment>
<evidence type="ECO:0000313" key="1">
    <source>
        <dbReference type="EMBL" id="POM78668.1"/>
    </source>
</evidence>